<evidence type="ECO:0000256" key="1">
    <source>
        <dbReference type="SAM" id="MobiDB-lite"/>
    </source>
</evidence>
<proteinExistence type="predicted"/>
<evidence type="ECO:0008006" key="4">
    <source>
        <dbReference type="Google" id="ProtNLM"/>
    </source>
</evidence>
<dbReference type="Proteomes" id="UP001183817">
    <property type="component" value="Unassembled WGS sequence"/>
</dbReference>
<protein>
    <recommendedName>
        <fullName evidence="4">GerMN domain-containing protein</fullName>
    </recommendedName>
</protein>
<feature type="compositionally biased region" description="Low complexity" evidence="1">
    <location>
        <begin position="1"/>
        <end position="42"/>
    </location>
</feature>
<feature type="compositionally biased region" description="Pro residues" evidence="1">
    <location>
        <begin position="62"/>
        <end position="72"/>
    </location>
</feature>
<evidence type="ECO:0000313" key="3">
    <source>
        <dbReference type="Proteomes" id="UP001183817"/>
    </source>
</evidence>
<sequence>MPAPFPTLTQTPTPSPSPSANGSAIPSEVPSAAAAPSSIPTPATLPPKPSDSASATGSSVGSPPPAETPAPESPSATALPETTTSSLTIFYVAVSDQGKAGPMIGCGDSIVATETGPVIYASQVEAAMSGLLENKEIELGQSGLMNALAGSDLYYVSSTVSEGIVTVELTGELSSGGICDDPRIIAQLTHTAMVAAGTEEARILIDGVDIGESLSLK</sequence>
<accession>A0ABU2BKL9</accession>
<dbReference type="EMBL" id="JAVDYI010000001">
    <property type="protein sequence ID" value="MDR7359182.1"/>
    <property type="molecule type" value="Genomic_DNA"/>
</dbReference>
<evidence type="ECO:0000313" key="2">
    <source>
        <dbReference type="EMBL" id="MDR7359182.1"/>
    </source>
</evidence>
<feature type="compositionally biased region" description="Polar residues" evidence="1">
    <location>
        <begin position="51"/>
        <end position="61"/>
    </location>
</feature>
<keyword evidence="3" id="KW-1185">Reference proteome</keyword>
<dbReference type="RefSeq" id="WP_310291489.1">
    <property type="nucleotide sequence ID" value="NZ_BAAAWO010000001.1"/>
</dbReference>
<organism evidence="2 3">
    <name type="scientific">Paeniglutamicibacter sulfureus</name>
    <dbReference type="NCBI Taxonomy" id="43666"/>
    <lineage>
        <taxon>Bacteria</taxon>
        <taxon>Bacillati</taxon>
        <taxon>Actinomycetota</taxon>
        <taxon>Actinomycetes</taxon>
        <taxon>Micrococcales</taxon>
        <taxon>Micrococcaceae</taxon>
        <taxon>Paeniglutamicibacter</taxon>
    </lineage>
</organism>
<gene>
    <name evidence="2" type="ORF">J2S64_002873</name>
</gene>
<reference evidence="2 3" key="1">
    <citation type="submission" date="2023-07" db="EMBL/GenBank/DDBJ databases">
        <title>Sequencing the genomes of 1000 actinobacteria strains.</title>
        <authorList>
            <person name="Klenk H.-P."/>
        </authorList>
    </citation>
    <scope>NUCLEOTIDE SEQUENCE [LARGE SCALE GENOMIC DNA]</scope>
    <source>
        <strain evidence="2 3">DSM 20167</strain>
    </source>
</reference>
<comment type="caution">
    <text evidence="2">The sequence shown here is derived from an EMBL/GenBank/DDBJ whole genome shotgun (WGS) entry which is preliminary data.</text>
</comment>
<name>A0ABU2BKL9_9MICC</name>
<feature type="region of interest" description="Disordered" evidence="1">
    <location>
        <begin position="1"/>
        <end position="80"/>
    </location>
</feature>